<keyword evidence="5 8" id="KW-0472">Membrane</keyword>
<name>A0A182F4Q8_ANOAL</name>
<dbReference type="Pfam" id="PF00083">
    <property type="entry name" value="Sugar_tr"/>
    <property type="match status" value="2"/>
</dbReference>
<dbReference type="Proteomes" id="UP000069272">
    <property type="component" value="Chromosome 2L"/>
</dbReference>
<feature type="transmembrane region" description="Helical" evidence="8">
    <location>
        <begin position="876"/>
        <end position="897"/>
    </location>
</feature>
<keyword evidence="6" id="KW-0325">Glycoprotein</keyword>
<feature type="domain" description="Major facilitator superfamily (MFS) profile" evidence="9">
    <location>
        <begin position="432"/>
        <end position="931"/>
    </location>
</feature>
<feature type="transmembrane region" description="Helical" evidence="8">
    <location>
        <begin position="840"/>
        <end position="864"/>
    </location>
</feature>
<feature type="region of interest" description="Disordered" evidence="7">
    <location>
        <begin position="216"/>
        <end position="241"/>
    </location>
</feature>
<feature type="region of interest" description="Disordered" evidence="7">
    <location>
        <begin position="281"/>
        <end position="344"/>
    </location>
</feature>
<feature type="region of interest" description="Disordered" evidence="7">
    <location>
        <begin position="172"/>
        <end position="197"/>
    </location>
</feature>
<dbReference type="GO" id="GO:0051119">
    <property type="term" value="F:sugar transmembrane transporter activity"/>
    <property type="evidence" value="ECO:0007669"/>
    <property type="project" value="InterPro"/>
</dbReference>
<keyword evidence="3 8" id="KW-0812">Transmembrane</keyword>
<feature type="transmembrane region" description="Helical" evidence="8">
    <location>
        <begin position="727"/>
        <end position="753"/>
    </location>
</feature>
<feature type="transmembrane region" description="Helical" evidence="8">
    <location>
        <begin position="560"/>
        <end position="582"/>
    </location>
</feature>
<evidence type="ECO:0000256" key="4">
    <source>
        <dbReference type="ARBA" id="ARBA00022989"/>
    </source>
</evidence>
<feature type="transmembrane region" description="Helical" evidence="8">
    <location>
        <begin position="588"/>
        <end position="606"/>
    </location>
</feature>
<dbReference type="EnsemblMetazoa" id="AALB001449-RA">
    <property type="protein sequence ID" value="AALB001449-PA"/>
    <property type="gene ID" value="AALB001449"/>
</dbReference>
<dbReference type="Gene3D" id="1.20.1250.20">
    <property type="entry name" value="MFS general substrate transporter like domains"/>
    <property type="match status" value="2"/>
</dbReference>
<reference evidence="10" key="2">
    <citation type="submission" date="2022-08" db="UniProtKB">
        <authorList>
            <consortium name="EnsemblMetazoa"/>
        </authorList>
    </citation>
    <scope>IDENTIFICATION</scope>
    <source>
        <strain evidence="10">STECLA/ALBI9_A</strain>
    </source>
</reference>
<evidence type="ECO:0000313" key="11">
    <source>
        <dbReference type="Proteomes" id="UP000069272"/>
    </source>
</evidence>
<keyword evidence="4 8" id="KW-1133">Transmembrane helix</keyword>
<dbReference type="InterPro" id="IPR003663">
    <property type="entry name" value="Sugar/inositol_transpt"/>
</dbReference>
<dbReference type="InterPro" id="IPR020846">
    <property type="entry name" value="MFS_dom"/>
</dbReference>
<proteinExistence type="predicted"/>
<dbReference type="InterPro" id="IPR036259">
    <property type="entry name" value="MFS_trans_sf"/>
</dbReference>
<evidence type="ECO:0000256" key="8">
    <source>
        <dbReference type="SAM" id="Phobius"/>
    </source>
</evidence>
<dbReference type="VEuPathDB" id="VectorBase:AALB001449"/>
<keyword evidence="11" id="KW-1185">Reference proteome</keyword>
<dbReference type="PROSITE" id="PS50850">
    <property type="entry name" value="MFS"/>
    <property type="match status" value="1"/>
</dbReference>
<feature type="transmembrane region" description="Helical" evidence="8">
    <location>
        <begin position="909"/>
        <end position="928"/>
    </location>
</feature>
<dbReference type="VEuPathDB" id="VectorBase:AALB20_033985"/>
<reference evidence="10 11" key="1">
    <citation type="journal article" date="2017" name="G3 (Bethesda)">
        <title>The Physical Genome Mapping of Anopheles albimanus Corrected Scaffold Misassemblies and Identified Interarm Rearrangements in Genus Anopheles.</title>
        <authorList>
            <person name="Artemov G.N."/>
            <person name="Peery A.N."/>
            <person name="Jiang X."/>
            <person name="Tu Z."/>
            <person name="Stegniy V.N."/>
            <person name="Sharakhova M.V."/>
            <person name="Sharakhov I.V."/>
        </authorList>
    </citation>
    <scope>NUCLEOTIDE SEQUENCE [LARGE SCALE GENOMIC DNA]</scope>
    <source>
        <strain evidence="10 11">ALBI9_A</strain>
    </source>
</reference>
<evidence type="ECO:0000256" key="3">
    <source>
        <dbReference type="ARBA" id="ARBA00022692"/>
    </source>
</evidence>
<dbReference type="InterPro" id="IPR044775">
    <property type="entry name" value="MFS_ERD6/Tret1-like"/>
</dbReference>
<dbReference type="GO" id="GO:0005886">
    <property type="term" value="C:plasma membrane"/>
    <property type="evidence" value="ECO:0007669"/>
    <property type="project" value="UniProtKB-SubCell"/>
</dbReference>
<evidence type="ECO:0000256" key="2">
    <source>
        <dbReference type="ARBA" id="ARBA00022475"/>
    </source>
</evidence>
<dbReference type="InterPro" id="IPR050549">
    <property type="entry name" value="MFS_Trehalose_Transporter"/>
</dbReference>
<comment type="subcellular location">
    <subcellularLocation>
        <location evidence="1">Cell membrane</location>
        <topology evidence="1">Multi-pass membrane protein</topology>
    </subcellularLocation>
</comment>
<dbReference type="AlphaFoldDB" id="A0A182F4Q8"/>
<evidence type="ECO:0000256" key="6">
    <source>
        <dbReference type="ARBA" id="ARBA00023180"/>
    </source>
</evidence>
<sequence length="1133" mass="123999">ISHLQPHAQHLPHLVKPGIDHYPQHYCTPSELYIDPYLGGGGTAGQLVDPTARYGPNLLTRYDPGSNPASQTGYYADYYQHSRTSTGAPRITVPAAALLGHPVSKSKVVSSGDGGGGDPRLNNYDYRHASGTADRFYREGFNTTFDTSASAVVPRARGRGLVGGILKNNINSAPHAGSREYGRERGSARSYQQPPHPLIYDPKQYEQQCCYNNVGGANSNSTSGPPYHHRAPPSASAKNTNSAERNYNVNYSLNFTKNQYNILISPPLHPDLRPRIAVPPEYEDDRQQQQQQHGAPDVKRTTTTTTAGSHYQRERPAVHQQRDQPAVSAPEEQQQDIKHQHRQQPGLILSEKQLLAQQEAYASTGKMQREEIIIEHSQLMGGDAGPGAIIHPAGGQHPGAGGQHGTDRRTGSKGLGAFGVIGQSHHFTQIIAALAVSLGPLAAGLGKGYSSPAIDSLQDLRGNFTHFSVNDQQVSWIASLSLLGALFGGMFGGLAMQFGRKRVLTLMSLPFSISWILTMFAKSVETMFVTAFVGGFCCAIVSSVAQVYVSEIASPDIRGFLSAIQKIAGHFGMLISYLVGAYLDWRQLAMLIAMAPIMLFISVIYIPETPSFLVLRGCDEEAHRSLQWLRGPHKNVELELDTIRSNVRTSRMNLLNRMTPSSVATSSNGGTGVPVSNGMPNGDTAQQLPFAEQRRRGLRDYLELVSFEALVVNVKSVLRNVRLVKPILITCGLMIFQRFTGASSFNFYAVTIFRKTFAGMNPHGAAIAVGFVQLLASMLSGLLIDTVGRIPLLIVSSIFMSLALAGFGSCVYYGETSKMLLATGNGALADVAVANGQNDWIPLLCVLVFTVAFALGISPISWLLVGELFPLEYRAIGSSIATSFSYFCAFLSVKTFVDFQSFLGLHGTFWLYACISCVGLFFVVMVVPETKGRDLEEMDPRYLAKEKGQKLFSLESERFHCRLEKLRTVKHRGYSELKPKIFPKQMGTMFLSTVVVASEEQHQHRNFNAGFGSTASLKRHRMDWMEKYQRNNPGYATEESIGVESGIDRSPRVRVITNDGTTTKSHKDTLKYFGSSVGKAKGNGKSPRRVVMRAPNSVAAGSDILCSSVLLTYREGLFYSNRQTHQDTNCTDV</sequence>
<dbReference type="CDD" id="cd17358">
    <property type="entry name" value="MFS_GLUT6_8_Class3_like"/>
    <property type="match status" value="1"/>
</dbReference>
<evidence type="ECO:0000259" key="9">
    <source>
        <dbReference type="PROSITE" id="PS50850"/>
    </source>
</evidence>
<organism evidence="10 11">
    <name type="scientific">Anopheles albimanus</name>
    <name type="common">New world malaria mosquito</name>
    <dbReference type="NCBI Taxonomy" id="7167"/>
    <lineage>
        <taxon>Eukaryota</taxon>
        <taxon>Metazoa</taxon>
        <taxon>Ecdysozoa</taxon>
        <taxon>Arthropoda</taxon>
        <taxon>Hexapoda</taxon>
        <taxon>Insecta</taxon>
        <taxon>Pterygota</taxon>
        <taxon>Neoptera</taxon>
        <taxon>Endopterygota</taxon>
        <taxon>Diptera</taxon>
        <taxon>Nematocera</taxon>
        <taxon>Culicoidea</taxon>
        <taxon>Culicidae</taxon>
        <taxon>Anophelinae</taxon>
        <taxon>Anopheles</taxon>
    </lineage>
</organism>
<feature type="transmembrane region" description="Helical" evidence="8">
    <location>
        <begin position="527"/>
        <end position="548"/>
    </location>
</feature>
<protein>
    <recommendedName>
        <fullName evidence="9">Major facilitator superfamily (MFS) profile domain-containing protein</fullName>
    </recommendedName>
</protein>
<feature type="transmembrane region" description="Helical" evidence="8">
    <location>
        <begin position="476"/>
        <end position="496"/>
    </location>
</feature>
<dbReference type="InterPro" id="IPR005828">
    <property type="entry name" value="MFS_sugar_transport-like"/>
</dbReference>
<feature type="compositionally biased region" description="Basic and acidic residues" evidence="7">
    <location>
        <begin position="177"/>
        <end position="187"/>
    </location>
</feature>
<dbReference type="PRINTS" id="PR00171">
    <property type="entry name" value="SUGRTRNSPORT"/>
</dbReference>
<feature type="compositionally biased region" description="Basic and acidic residues" evidence="7">
    <location>
        <begin position="311"/>
        <end position="322"/>
    </location>
</feature>
<evidence type="ECO:0000256" key="1">
    <source>
        <dbReference type="ARBA" id="ARBA00004651"/>
    </source>
</evidence>
<feature type="transmembrane region" description="Helical" evidence="8">
    <location>
        <begin position="791"/>
        <end position="814"/>
    </location>
</feature>
<feature type="transmembrane region" description="Helical" evidence="8">
    <location>
        <begin position="503"/>
        <end position="521"/>
    </location>
</feature>
<evidence type="ECO:0000256" key="7">
    <source>
        <dbReference type="SAM" id="MobiDB-lite"/>
    </source>
</evidence>
<dbReference type="PANTHER" id="PTHR48021">
    <property type="match status" value="1"/>
</dbReference>
<dbReference type="PANTHER" id="PTHR48021:SF34">
    <property type="entry name" value="FACILITATED TREHALOSE TRANSPORTER TRET1-2 HOMOLOG-LIKE PROTEIN"/>
    <property type="match status" value="1"/>
</dbReference>
<accession>A0A182F4Q8</accession>
<evidence type="ECO:0000313" key="10">
    <source>
        <dbReference type="EnsemblMetazoa" id="AALB001449-PA"/>
    </source>
</evidence>
<evidence type="ECO:0000256" key="5">
    <source>
        <dbReference type="ARBA" id="ARBA00023136"/>
    </source>
</evidence>
<keyword evidence="2" id="KW-1003">Cell membrane</keyword>
<dbReference type="SUPFAM" id="SSF103473">
    <property type="entry name" value="MFS general substrate transporter"/>
    <property type="match status" value="1"/>
</dbReference>
<feature type="transmembrane region" description="Helical" evidence="8">
    <location>
        <begin position="765"/>
        <end position="784"/>
    </location>
</feature>
<dbReference type="STRING" id="7167.A0A182F4Q8"/>